<proteinExistence type="predicted"/>
<dbReference type="RefSeq" id="WP_145176026.1">
    <property type="nucleotide sequence ID" value="NZ_CP037422.1"/>
</dbReference>
<accession>A0A517WWD4</accession>
<organism evidence="1 2">
    <name type="scientific">Gimesia aquarii</name>
    <dbReference type="NCBI Taxonomy" id="2527964"/>
    <lineage>
        <taxon>Bacteria</taxon>
        <taxon>Pseudomonadati</taxon>
        <taxon>Planctomycetota</taxon>
        <taxon>Planctomycetia</taxon>
        <taxon>Planctomycetales</taxon>
        <taxon>Planctomycetaceae</taxon>
        <taxon>Gimesia</taxon>
    </lineage>
</organism>
<keyword evidence="2" id="KW-1185">Reference proteome</keyword>
<reference evidence="1 2" key="1">
    <citation type="submission" date="2019-03" db="EMBL/GenBank/DDBJ databases">
        <title>Deep-cultivation of Planctomycetes and their phenomic and genomic characterization uncovers novel biology.</title>
        <authorList>
            <person name="Wiegand S."/>
            <person name="Jogler M."/>
            <person name="Boedeker C."/>
            <person name="Pinto D."/>
            <person name="Vollmers J."/>
            <person name="Rivas-Marin E."/>
            <person name="Kohn T."/>
            <person name="Peeters S.H."/>
            <person name="Heuer A."/>
            <person name="Rast P."/>
            <person name="Oberbeckmann S."/>
            <person name="Bunk B."/>
            <person name="Jeske O."/>
            <person name="Meyerdierks A."/>
            <person name="Storesund J.E."/>
            <person name="Kallscheuer N."/>
            <person name="Luecker S."/>
            <person name="Lage O.M."/>
            <person name="Pohl T."/>
            <person name="Merkel B.J."/>
            <person name="Hornburger P."/>
            <person name="Mueller R.-W."/>
            <person name="Bruemmer F."/>
            <person name="Labrenz M."/>
            <person name="Spormann A.M."/>
            <person name="Op den Camp H."/>
            <person name="Overmann J."/>
            <person name="Amann R."/>
            <person name="Jetten M.S.M."/>
            <person name="Mascher T."/>
            <person name="Medema M.H."/>
            <person name="Devos D.P."/>
            <person name="Kaster A.-K."/>
            <person name="Ovreas L."/>
            <person name="Rohde M."/>
            <person name="Galperin M.Y."/>
            <person name="Jogler C."/>
        </authorList>
    </citation>
    <scope>NUCLEOTIDE SEQUENCE [LARGE SCALE GENOMIC DNA]</scope>
    <source>
        <strain evidence="1 2">V202</strain>
    </source>
</reference>
<sequence length="169" mass="18988">MKCTKPKFASLVRDSLLNQKCWYVSCGAVGTTFELALGEKILRSQPLLNLSHPQVFREYEGSANLLVWCAWRLDRGMKTVTSWDDETETVLEGLSHLTGKRVIDLDIQTPAWGLLLKLTGNDSLKVFCDHVPGNPSCQDNWILSIPQKTLYAGPGQHYGIERENQNPVD</sequence>
<dbReference type="EMBL" id="CP037422">
    <property type="protein sequence ID" value="QDU09583.1"/>
    <property type="molecule type" value="Genomic_DNA"/>
</dbReference>
<gene>
    <name evidence="1" type="ORF">V202x_29580</name>
</gene>
<protein>
    <submittedName>
        <fullName evidence="1">Uncharacterized protein</fullName>
    </submittedName>
</protein>
<dbReference type="AlphaFoldDB" id="A0A517WWD4"/>
<evidence type="ECO:0000313" key="1">
    <source>
        <dbReference type="EMBL" id="QDU09583.1"/>
    </source>
</evidence>
<evidence type="ECO:0000313" key="2">
    <source>
        <dbReference type="Proteomes" id="UP000318384"/>
    </source>
</evidence>
<dbReference type="Proteomes" id="UP000318384">
    <property type="component" value="Chromosome"/>
</dbReference>
<name>A0A517WWD4_9PLAN</name>